<name>A0A383BM19_9ZZZZ</name>
<feature type="region of interest" description="Disordered" evidence="1">
    <location>
        <begin position="1"/>
        <end position="61"/>
    </location>
</feature>
<accession>A0A383BM19</accession>
<proteinExistence type="predicted"/>
<gene>
    <name evidence="2" type="ORF">METZ01_LOCUS473798</name>
</gene>
<reference evidence="2" key="1">
    <citation type="submission" date="2018-05" db="EMBL/GenBank/DDBJ databases">
        <authorList>
            <person name="Lanie J.A."/>
            <person name="Ng W.-L."/>
            <person name="Kazmierczak K.M."/>
            <person name="Andrzejewski T.M."/>
            <person name="Davidsen T.M."/>
            <person name="Wayne K.J."/>
            <person name="Tettelin H."/>
            <person name="Glass J.I."/>
            <person name="Rusch D."/>
            <person name="Podicherti R."/>
            <person name="Tsui H.-C.T."/>
            <person name="Winkler M.E."/>
        </authorList>
    </citation>
    <scope>NUCLEOTIDE SEQUENCE</scope>
</reference>
<organism evidence="2">
    <name type="scientific">marine metagenome</name>
    <dbReference type="NCBI Taxonomy" id="408172"/>
    <lineage>
        <taxon>unclassified sequences</taxon>
        <taxon>metagenomes</taxon>
        <taxon>ecological metagenomes</taxon>
    </lineage>
</organism>
<evidence type="ECO:0000313" key="2">
    <source>
        <dbReference type="EMBL" id="SVE20944.1"/>
    </source>
</evidence>
<evidence type="ECO:0000256" key="1">
    <source>
        <dbReference type="SAM" id="MobiDB-lite"/>
    </source>
</evidence>
<feature type="non-terminal residue" evidence="2">
    <location>
        <position position="78"/>
    </location>
</feature>
<dbReference type="AlphaFoldDB" id="A0A383BM19"/>
<protein>
    <submittedName>
        <fullName evidence="2">Uncharacterized protein</fullName>
    </submittedName>
</protein>
<dbReference type="EMBL" id="UINC01201553">
    <property type="protein sequence ID" value="SVE20944.1"/>
    <property type="molecule type" value="Genomic_DNA"/>
</dbReference>
<sequence length="78" mass="8820">MTRQPVYQSDSRREPAADFSSAPDRTGDLHFLLTGSDPHISTRPGTDKEQNSFIGPRELPERSERGFVTKLVAQQIYE</sequence>